<accession>A0A1R1B0V6</accession>
<reference evidence="3 4" key="1">
    <citation type="submission" date="2016-11" db="EMBL/GenBank/DDBJ databases">
        <title>Paenibacillus species isolates.</title>
        <authorList>
            <person name="Beno S.M."/>
        </authorList>
    </citation>
    <scope>NUCLEOTIDE SEQUENCE [LARGE SCALE GENOMIC DNA]</scope>
    <source>
        <strain evidence="3 4">FSL F4-0100</strain>
    </source>
</reference>
<dbReference type="Proteomes" id="UP000187074">
    <property type="component" value="Unassembled WGS sequence"/>
</dbReference>
<dbReference type="InterPro" id="IPR029044">
    <property type="entry name" value="Nucleotide-diphossugar_trans"/>
</dbReference>
<dbReference type="SUPFAM" id="SSF53448">
    <property type="entry name" value="Nucleotide-diphospho-sugar transferases"/>
    <property type="match status" value="1"/>
</dbReference>
<dbReference type="RefSeq" id="WP_076323431.1">
    <property type="nucleotide sequence ID" value="NZ_MRTF01000005.1"/>
</dbReference>
<evidence type="ECO:0000256" key="1">
    <source>
        <dbReference type="ARBA" id="ARBA00006739"/>
    </source>
</evidence>
<name>A0A1R1B0V6_PAELA</name>
<evidence type="ECO:0000313" key="4">
    <source>
        <dbReference type="Proteomes" id="UP000187074"/>
    </source>
</evidence>
<dbReference type="STRING" id="1401.BK123_16280"/>
<dbReference type="Gene3D" id="3.90.550.10">
    <property type="entry name" value="Spore Coat Polysaccharide Biosynthesis Protein SpsA, Chain A"/>
    <property type="match status" value="1"/>
</dbReference>
<gene>
    <name evidence="3" type="ORF">BK123_16280</name>
</gene>
<dbReference type="Pfam" id="PF00535">
    <property type="entry name" value="Glycos_transf_2"/>
    <property type="match status" value="1"/>
</dbReference>
<dbReference type="EMBL" id="MRTF01000005">
    <property type="protein sequence ID" value="OME92173.1"/>
    <property type="molecule type" value="Genomic_DNA"/>
</dbReference>
<protein>
    <recommendedName>
        <fullName evidence="2">Glycosyltransferase 2-like domain-containing protein</fullName>
    </recommendedName>
</protein>
<dbReference type="InterPro" id="IPR001173">
    <property type="entry name" value="Glyco_trans_2-like"/>
</dbReference>
<dbReference type="GO" id="GO:0016758">
    <property type="term" value="F:hexosyltransferase activity"/>
    <property type="evidence" value="ECO:0007669"/>
    <property type="project" value="UniProtKB-ARBA"/>
</dbReference>
<dbReference type="PANTHER" id="PTHR22916:SF3">
    <property type="entry name" value="UDP-GLCNAC:BETAGAL BETA-1,3-N-ACETYLGLUCOSAMINYLTRANSFERASE-LIKE PROTEIN 1"/>
    <property type="match status" value="1"/>
</dbReference>
<evidence type="ECO:0000259" key="2">
    <source>
        <dbReference type="Pfam" id="PF00535"/>
    </source>
</evidence>
<dbReference type="PANTHER" id="PTHR22916">
    <property type="entry name" value="GLYCOSYLTRANSFERASE"/>
    <property type="match status" value="1"/>
</dbReference>
<sequence length="263" mass="29764">MLVFIFPGLNPHLNENIAASVQNVFSDARHVIIPSEEVTAAILNETLAREFGPWFMTLYAGDSVQPHAKVEIEQWLRTCSDHSAEYIINPVSITDQLAPSKNRHVPFLRIPRGPLLWLTKTVMSGRTPGFRTREQLPFQKYVLNDKQFELSTRYEWMEVDSAGILYHQRAAPAWMKETEEWQAVLPLLQAGSQEQSQPPVVSCPPLVTIALCTYNDGSYLPWAVRSVLAQTFGGWELVILDDGSTDAETAHYLMRVPQDNRIS</sequence>
<feature type="domain" description="Glycosyltransferase 2-like" evidence="2">
    <location>
        <begin position="208"/>
        <end position="247"/>
    </location>
</feature>
<organism evidence="3 4">
    <name type="scientific">Paenibacillus lautus</name>
    <name type="common">Bacillus lautus</name>
    <dbReference type="NCBI Taxonomy" id="1401"/>
    <lineage>
        <taxon>Bacteria</taxon>
        <taxon>Bacillati</taxon>
        <taxon>Bacillota</taxon>
        <taxon>Bacilli</taxon>
        <taxon>Bacillales</taxon>
        <taxon>Paenibacillaceae</taxon>
        <taxon>Paenibacillus</taxon>
    </lineage>
</organism>
<dbReference type="AlphaFoldDB" id="A0A1R1B0V6"/>
<comment type="similarity">
    <text evidence="1">Belongs to the glycosyltransferase 2 family.</text>
</comment>
<evidence type="ECO:0000313" key="3">
    <source>
        <dbReference type="EMBL" id="OME92173.1"/>
    </source>
</evidence>
<proteinExistence type="inferred from homology"/>
<dbReference type="CDD" id="cd00761">
    <property type="entry name" value="Glyco_tranf_GTA_type"/>
    <property type="match status" value="1"/>
</dbReference>
<comment type="caution">
    <text evidence="3">The sequence shown here is derived from an EMBL/GenBank/DDBJ whole genome shotgun (WGS) entry which is preliminary data.</text>
</comment>